<accession>A0ABY1S7S1</accession>
<keyword evidence="1" id="KW-1133">Transmembrane helix</keyword>
<gene>
    <name evidence="2" type="ORF">SAMN05216240_1202</name>
</gene>
<reference evidence="2 3" key="1">
    <citation type="submission" date="2017-05" db="EMBL/GenBank/DDBJ databases">
        <authorList>
            <person name="Varghese N."/>
            <person name="Submissions S."/>
        </authorList>
    </citation>
    <scope>NUCLEOTIDE SEQUENCE [LARGE SCALE GENOMIC DNA]</scope>
    <source>
        <strain evidence="2 3">MACB1020</strain>
    </source>
</reference>
<keyword evidence="1" id="KW-0472">Membrane</keyword>
<proteinExistence type="predicted"/>
<organism evidence="2 3">
    <name type="scientific">Caldicellulosiruptor bescii</name>
    <name type="common">Anaerocellum thermophilum</name>
    <dbReference type="NCBI Taxonomy" id="31899"/>
    <lineage>
        <taxon>Bacteria</taxon>
        <taxon>Bacillati</taxon>
        <taxon>Bacillota</taxon>
        <taxon>Bacillota incertae sedis</taxon>
        <taxon>Caldicellulosiruptorales</taxon>
        <taxon>Caldicellulosiruptoraceae</taxon>
        <taxon>Caldicellulosiruptor</taxon>
    </lineage>
</organism>
<evidence type="ECO:0000313" key="2">
    <source>
        <dbReference type="EMBL" id="SMR92784.1"/>
    </source>
</evidence>
<keyword evidence="1" id="KW-0812">Transmembrane</keyword>
<evidence type="ECO:0000313" key="3">
    <source>
        <dbReference type="Proteomes" id="UP000196803"/>
    </source>
</evidence>
<dbReference type="Proteomes" id="UP000196803">
    <property type="component" value="Unassembled WGS sequence"/>
</dbReference>
<protein>
    <submittedName>
        <fullName evidence="2">Uncharacterized protein</fullName>
    </submittedName>
</protein>
<evidence type="ECO:0000256" key="1">
    <source>
        <dbReference type="SAM" id="Phobius"/>
    </source>
</evidence>
<sequence>MQSFLIKNSGLLPLILFPISVFIVNKSSEYNYLNHFLREIYYLNFVIF</sequence>
<keyword evidence="3" id="KW-1185">Reference proteome</keyword>
<name>A0ABY1S7S1_CALBS</name>
<dbReference type="EMBL" id="FXXC01000001">
    <property type="protein sequence ID" value="SMR92784.1"/>
    <property type="molecule type" value="Genomic_DNA"/>
</dbReference>
<feature type="transmembrane region" description="Helical" evidence="1">
    <location>
        <begin position="6"/>
        <end position="24"/>
    </location>
</feature>
<comment type="caution">
    <text evidence="2">The sequence shown here is derived from an EMBL/GenBank/DDBJ whole genome shotgun (WGS) entry which is preliminary data.</text>
</comment>